<dbReference type="EMBL" id="OV696704">
    <property type="protein sequence ID" value="CAH1252351.1"/>
    <property type="molecule type" value="Genomic_DNA"/>
</dbReference>
<name>A0A8K0EL78_BRALA</name>
<evidence type="ECO:0000313" key="3">
    <source>
        <dbReference type="Proteomes" id="UP000838412"/>
    </source>
</evidence>
<evidence type="ECO:0000313" key="2">
    <source>
        <dbReference type="EMBL" id="CAH1252351.1"/>
    </source>
</evidence>
<feature type="compositionally biased region" description="Acidic residues" evidence="1">
    <location>
        <begin position="1028"/>
        <end position="1052"/>
    </location>
</feature>
<gene>
    <name evidence="2" type="primary">Hypp9259</name>
    <name evidence="2" type="ORF">BLAG_LOCUS12439</name>
</gene>
<organism evidence="2 3">
    <name type="scientific">Branchiostoma lanceolatum</name>
    <name type="common">Common lancelet</name>
    <name type="synonym">Amphioxus lanceolatum</name>
    <dbReference type="NCBI Taxonomy" id="7740"/>
    <lineage>
        <taxon>Eukaryota</taxon>
        <taxon>Metazoa</taxon>
        <taxon>Chordata</taxon>
        <taxon>Cephalochordata</taxon>
        <taxon>Leptocardii</taxon>
        <taxon>Amphioxiformes</taxon>
        <taxon>Branchiostomatidae</taxon>
        <taxon>Branchiostoma</taxon>
    </lineage>
</organism>
<reference evidence="2" key="1">
    <citation type="submission" date="2022-01" db="EMBL/GenBank/DDBJ databases">
        <authorList>
            <person name="Braso-Vives M."/>
        </authorList>
    </citation>
    <scope>NUCLEOTIDE SEQUENCE</scope>
</reference>
<proteinExistence type="predicted"/>
<dbReference type="PANTHER" id="PTHR43564:SF2">
    <property type="entry name" value="BLR6059 PROTEIN"/>
    <property type="match status" value="1"/>
</dbReference>
<feature type="compositionally biased region" description="Polar residues" evidence="1">
    <location>
        <begin position="1141"/>
        <end position="1158"/>
    </location>
</feature>
<protein>
    <submittedName>
        <fullName evidence="2">Hypp9259 protein</fullName>
    </submittedName>
</protein>
<feature type="compositionally biased region" description="Basic and acidic residues" evidence="1">
    <location>
        <begin position="205"/>
        <end position="226"/>
    </location>
</feature>
<feature type="compositionally biased region" description="Polar residues" evidence="1">
    <location>
        <begin position="1165"/>
        <end position="1174"/>
    </location>
</feature>
<feature type="region of interest" description="Disordered" evidence="1">
    <location>
        <begin position="195"/>
        <end position="227"/>
    </location>
</feature>
<dbReference type="OrthoDB" id="5986221at2759"/>
<sequence>MALKIICGFGRAGIRESKVLGLSEEERQIKKFGHRDLDQRYKNFKNTYVGEKNELSLQDFGDSVKHVEKVLNSWSGSCRDEKTKFLEHFSLANWKKLSTARKAQHAMVGPCKACQLDHKTFWELYNKQIRCARVRTALSASSVHLNKANTVQDKRSEKRKLAQEIKSKIEAAQTKHNRDVATAYGIGDSLSGRRKRRLDEEFETREEADKRTAERKSLEGQGERTPKNRLGNFEAWAIFDRDQLKQEVEGYEDGADVNWTELAKKHKIRKRDGEVPANVGQLLKLWLQKENVDTGRLKNQSAPVRVRRARIKVGGGTDITFPRKRTEREISKELSIMIRDGQVPIGEFVVPKTFRKYFLNRNTNRIETKTVTIEGRKLPLQQLREQLLQSQQPFMRDATNYDHMTKEQLTERLIKLGEYHKHKGDSEEAMRYHLQDIATRRTLMYWEDGATLANHGYILYLVATTYDPAVHLTDWEYHQKFHLHISVQSKVEQPKIYLIARCGSSDAEQMLYAETRRDDLPSLADPVMSPDGQAYTDTLRFFKGDNPARQSELGQQRGGYYPCVQCPVDIRGVRSFWESCHTEKPTSTIGDRQQFLLEGPVTCMKASSSLPDPFSQLTKEELQEELTSRGAVPYESVDTMSKKDLQQEMKRTLRGTKRMPTLLQPNPTQNITELNLQHLEAPGCECMHDCCNHTKNILEELPARVSKEVAETIQRVKQTILGDKDIIRASDMRYTLLILIKELEQQGKARPEVMQLLYTQAEIQRACYAAADDRTTTTIYRLSNVAFLHHLMMRECFPGNAKIISNRKLWGSYYHSIRDHMPTVYRIAPLSSLMAENEERHFATIKRITKSSANYANPGHIIQNVIVRFHFNNNAGTRTHQDNKISETAKLLPQLRTRIPIALMKKYPRETQTHCEHVPDFLHPGYGAHWHIEGEEVVFHDSPSEDPPFHPAGPFMHHFRSTSLQEEDSYLKETWNRCLQDEVAMPLFKLWIFEPDGQTLSKKVTTPFLDMGYDFDKDKFPYMKENTLETEEEDEEEEMAADDPEETMEDEEVVRLERVDPEPELEEYADSGTRETGDQAPASQVHPSSDSEIRLQQDYPDQSPARIRMERRGEGSTMAPTPPKTPGQGADLRSDLALPGNSASTPIRTDTGVQQGTMTPPPTPCVSNENSSRAKPQWKTKLGCALAVVLGEVPIVQRTDQVKAKLKMTPKNKFYKDEFDRCISQVSGQLSIQLHKDRRTFEVWEKDFAVQNGRLPIASDVRHSESTVQKRIRYAEHLLRTFGVKL</sequence>
<evidence type="ECO:0000256" key="1">
    <source>
        <dbReference type="SAM" id="MobiDB-lite"/>
    </source>
</evidence>
<dbReference type="PANTHER" id="PTHR43564">
    <property type="entry name" value="KYNURENINE FORMAMIDASE-LIKE PROTEIN"/>
    <property type="match status" value="1"/>
</dbReference>
<accession>A0A8K0EL78</accession>
<keyword evidence="3" id="KW-1185">Reference proteome</keyword>
<dbReference type="Proteomes" id="UP000838412">
    <property type="component" value="Chromosome 19"/>
</dbReference>
<feature type="region of interest" description="Disordered" evidence="1">
    <location>
        <begin position="1026"/>
        <end position="1174"/>
    </location>
</feature>